<keyword evidence="3" id="KW-1185">Reference proteome</keyword>
<comment type="caution">
    <text evidence="2">The sequence shown here is derived from an EMBL/GenBank/DDBJ whole genome shotgun (WGS) entry which is preliminary data.</text>
</comment>
<gene>
    <name evidence="2" type="ORF">P7122_09975</name>
</gene>
<reference evidence="2 3" key="1">
    <citation type="submission" date="2023-03" db="EMBL/GenBank/DDBJ databases">
        <title>Strain YYF002 represents a novel species in the genus Winogradskyella isolated from seawater.</title>
        <authorList>
            <person name="Fu Z.-Y."/>
        </authorList>
    </citation>
    <scope>NUCLEOTIDE SEQUENCE [LARGE SCALE GENOMIC DNA]</scope>
    <source>
        <strain evidence="2 3">YYF002</strain>
    </source>
</reference>
<evidence type="ECO:0000313" key="2">
    <source>
        <dbReference type="EMBL" id="MDG4716201.1"/>
    </source>
</evidence>
<keyword evidence="1" id="KW-0472">Membrane</keyword>
<feature type="transmembrane region" description="Helical" evidence="1">
    <location>
        <begin position="57"/>
        <end position="77"/>
    </location>
</feature>
<keyword evidence="1" id="KW-0812">Transmembrane</keyword>
<dbReference type="Proteomes" id="UP001529085">
    <property type="component" value="Unassembled WGS sequence"/>
</dbReference>
<feature type="transmembrane region" description="Helical" evidence="1">
    <location>
        <begin position="20"/>
        <end position="45"/>
    </location>
</feature>
<accession>A0ABT6G2D3</accession>
<evidence type="ECO:0000313" key="3">
    <source>
        <dbReference type="Proteomes" id="UP001529085"/>
    </source>
</evidence>
<dbReference type="EMBL" id="JARSBN010000005">
    <property type="protein sequence ID" value="MDG4716201.1"/>
    <property type="molecule type" value="Genomic_DNA"/>
</dbReference>
<feature type="transmembrane region" description="Helical" evidence="1">
    <location>
        <begin position="83"/>
        <end position="105"/>
    </location>
</feature>
<protein>
    <submittedName>
        <fullName evidence="2">Uncharacterized protein</fullName>
    </submittedName>
</protein>
<sequence>MLVPYSYIYSHHNENEDLHWIPNFVFQQADLFGFYLLIAVLIIGFQIAKTNILRKRLLIISLIVSFVYFIAGSLSLYLPVQDFSAGIDNVLVLTIFPLGMLILILEQ</sequence>
<evidence type="ECO:0000256" key="1">
    <source>
        <dbReference type="SAM" id="Phobius"/>
    </source>
</evidence>
<proteinExistence type="predicted"/>
<name>A0ABT6G2D3_9FLAO</name>
<organism evidence="2 3">
    <name type="scientific">Winogradskyella marincola</name>
    <dbReference type="NCBI Taxonomy" id="3037795"/>
    <lineage>
        <taxon>Bacteria</taxon>
        <taxon>Pseudomonadati</taxon>
        <taxon>Bacteroidota</taxon>
        <taxon>Flavobacteriia</taxon>
        <taxon>Flavobacteriales</taxon>
        <taxon>Flavobacteriaceae</taxon>
        <taxon>Winogradskyella</taxon>
    </lineage>
</organism>
<keyword evidence="1" id="KW-1133">Transmembrane helix</keyword>